<feature type="region of interest" description="Disordered" evidence="1">
    <location>
        <begin position="40"/>
        <end position="82"/>
    </location>
</feature>
<proteinExistence type="predicted"/>
<feature type="region of interest" description="Disordered" evidence="1">
    <location>
        <begin position="107"/>
        <end position="143"/>
    </location>
</feature>
<evidence type="ECO:0000313" key="2">
    <source>
        <dbReference type="EMBL" id="CBY39377.1"/>
    </source>
</evidence>
<dbReference type="EMBL" id="FN655514">
    <property type="protein sequence ID" value="CBY39377.1"/>
    <property type="molecule type" value="Genomic_DNA"/>
</dbReference>
<sequence>MKVILAAFITLGSAQDDGVVAYNYDDNTYEYSYSYYDDSSVSGIQERRKKKKKKNKNYTTPPPTTTTTTIYESTTTTTTTTKTTTTTTTAAAYDPYTTIDGGAGSSQYGYGNNEDGQNGGQNGGANYGANGGGQNGGGGGSEEPASDLSCWTCEATSVEDSSGTLVDCLENEESCELEVRTRLNQQSGEYFIERISTGCKQKLACENNQKNNFIGKLGNFNKNKDITQCRPETDQGYDHSVCRQCCSTDNCVNADGNFWDPQTRWQWGQKNGRYGV</sequence>
<dbReference type="Proteomes" id="UP000011014">
    <property type="component" value="Unassembled WGS sequence"/>
</dbReference>
<dbReference type="CDD" id="cd23539">
    <property type="entry name" value="TFP_LU_ECD_CinHb4_like"/>
    <property type="match status" value="1"/>
</dbReference>
<feature type="compositionally biased region" description="Gly residues" evidence="1">
    <location>
        <begin position="117"/>
        <end position="141"/>
    </location>
</feature>
<feature type="compositionally biased region" description="Low complexity" evidence="1">
    <location>
        <begin position="65"/>
        <end position="82"/>
    </location>
</feature>
<reference evidence="2" key="1">
    <citation type="journal article" date="2010" name="Science">
        <title>Plasticity of animal genome architecture unmasked by rapid evolution of a pelagic tunicate.</title>
        <authorList>
            <person name="Denoeud F."/>
            <person name="Henriet S."/>
            <person name="Mungpakdee S."/>
            <person name="Aury J.M."/>
            <person name="Da Silva C."/>
            <person name="Brinkmann H."/>
            <person name="Mikhaleva J."/>
            <person name="Olsen L.C."/>
            <person name="Jubin C."/>
            <person name="Canestro C."/>
            <person name="Bouquet J.M."/>
            <person name="Danks G."/>
            <person name="Poulain J."/>
            <person name="Campsteijn C."/>
            <person name="Adamski M."/>
            <person name="Cross I."/>
            <person name="Yadetie F."/>
            <person name="Muffato M."/>
            <person name="Louis A."/>
            <person name="Butcher S."/>
            <person name="Tsagkogeorga G."/>
            <person name="Konrad A."/>
            <person name="Singh S."/>
            <person name="Jensen M.F."/>
            <person name="Cong E.H."/>
            <person name="Eikeseth-Otteraa H."/>
            <person name="Noel B."/>
            <person name="Anthouard V."/>
            <person name="Porcel B.M."/>
            <person name="Kachouri-Lafond R."/>
            <person name="Nishino A."/>
            <person name="Ugolini M."/>
            <person name="Chourrout P."/>
            <person name="Nishida H."/>
            <person name="Aasland R."/>
            <person name="Huzurbazar S."/>
            <person name="Westhof E."/>
            <person name="Delsuc F."/>
            <person name="Lehrach H."/>
            <person name="Reinhardt R."/>
            <person name="Weissenbach J."/>
            <person name="Roy S.W."/>
            <person name="Artiguenave F."/>
            <person name="Postlethwait J.H."/>
            <person name="Manak J.R."/>
            <person name="Thompson E.M."/>
            <person name="Jaillon O."/>
            <person name="Du Pasquier L."/>
            <person name="Boudinot P."/>
            <person name="Liberles D.A."/>
            <person name="Volff J.N."/>
            <person name="Philippe H."/>
            <person name="Lenhard B."/>
            <person name="Roest Crollius H."/>
            <person name="Wincker P."/>
            <person name="Chourrout D."/>
        </authorList>
    </citation>
    <scope>NUCLEOTIDE SEQUENCE [LARGE SCALE GENOMIC DNA]</scope>
</reference>
<dbReference type="AlphaFoldDB" id="E4YV92"/>
<feature type="compositionally biased region" description="Low complexity" evidence="1">
    <location>
        <begin position="107"/>
        <end position="116"/>
    </location>
</feature>
<accession>E4YV92</accession>
<evidence type="ECO:0000256" key="1">
    <source>
        <dbReference type="SAM" id="MobiDB-lite"/>
    </source>
</evidence>
<gene>
    <name evidence="2" type="ORF">GSOID_T00019942001</name>
</gene>
<name>E4YV92_OIKDI</name>
<feature type="compositionally biased region" description="Basic residues" evidence="1">
    <location>
        <begin position="47"/>
        <end position="56"/>
    </location>
</feature>
<organism evidence="2">
    <name type="scientific">Oikopleura dioica</name>
    <name type="common">Tunicate</name>
    <dbReference type="NCBI Taxonomy" id="34765"/>
    <lineage>
        <taxon>Eukaryota</taxon>
        <taxon>Metazoa</taxon>
        <taxon>Chordata</taxon>
        <taxon>Tunicata</taxon>
        <taxon>Appendicularia</taxon>
        <taxon>Copelata</taxon>
        <taxon>Oikopleuridae</taxon>
        <taxon>Oikopleura</taxon>
    </lineage>
</organism>
<protein>
    <submittedName>
        <fullName evidence="2">Uncharacterized protein</fullName>
    </submittedName>
</protein>